<comment type="caution">
    <text evidence="1">The sequence shown here is derived from an EMBL/GenBank/DDBJ whole genome shotgun (WGS) entry which is preliminary data.</text>
</comment>
<organism evidence="1 2">
    <name type="scientific">Drosophila gunungcola</name>
    <name type="common">fruit fly</name>
    <dbReference type="NCBI Taxonomy" id="103775"/>
    <lineage>
        <taxon>Eukaryota</taxon>
        <taxon>Metazoa</taxon>
        <taxon>Ecdysozoa</taxon>
        <taxon>Arthropoda</taxon>
        <taxon>Hexapoda</taxon>
        <taxon>Insecta</taxon>
        <taxon>Pterygota</taxon>
        <taxon>Neoptera</taxon>
        <taxon>Endopterygota</taxon>
        <taxon>Diptera</taxon>
        <taxon>Brachycera</taxon>
        <taxon>Muscomorpha</taxon>
        <taxon>Ephydroidea</taxon>
        <taxon>Drosophilidae</taxon>
        <taxon>Drosophila</taxon>
        <taxon>Sophophora</taxon>
    </lineage>
</organism>
<dbReference type="EMBL" id="JAMKOV010000019">
    <property type="protein sequence ID" value="KAI8036476.1"/>
    <property type="molecule type" value="Genomic_DNA"/>
</dbReference>
<dbReference type="Proteomes" id="UP001059596">
    <property type="component" value="Unassembled WGS sequence"/>
</dbReference>
<evidence type="ECO:0000313" key="2">
    <source>
        <dbReference type="Proteomes" id="UP001059596"/>
    </source>
</evidence>
<proteinExistence type="predicted"/>
<sequence>MTLGEVRVENKIKSTSENCAQTMSINNGMTSDKSNGNIKQIA</sequence>
<protein>
    <submittedName>
        <fullName evidence="1">Uncharacterized protein</fullName>
    </submittedName>
</protein>
<evidence type="ECO:0000313" key="1">
    <source>
        <dbReference type="EMBL" id="KAI8036476.1"/>
    </source>
</evidence>
<keyword evidence="2" id="KW-1185">Reference proteome</keyword>
<gene>
    <name evidence="1" type="ORF">M5D96_010782</name>
</gene>
<accession>A0A9P9YGD2</accession>
<dbReference type="AlphaFoldDB" id="A0A9P9YGD2"/>
<reference evidence="1" key="1">
    <citation type="journal article" date="2023" name="Genome Biol. Evol.">
        <title>Long-read-based Genome Assembly of Drosophila gunungcola Reveals Fewer Chemosensory Genes in Flower-breeding Species.</title>
        <authorList>
            <person name="Negi A."/>
            <person name="Liao B.Y."/>
            <person name="Yeh S.D."/>
        </authorList>
    </citation>
    <scope>NUCLEOTIDE SEQUENCE</scope>
    <source>
        <strain evidence="1">Sukarami</strain>
    </source>
</reference>
<name>A0A9P9YGD2_9MUSC</name>